<dbReference type="Gene3D" id="3.20.20.140">
    <property type="entry name" value="Metal-dependent hydrolases"/>
    <property type="match status" value="1"/>
</dbReference>
<comment type="similarity">
    <text evidence="1">Belongs to the metallo-dependent hydrolases superfamily.</text>
</comment>
<feature type="domain" description="Amidohydrolase-related" evidence="3">
    <location>
        <begin position="31"/>
        <end position="309"/>
    </location>
</feature>
<name>A0ABQ4FBG2_9ACTN</name>
<organism evidence="4 5">
    <name type="scientific">Microbispora amethystogenes</name>
    <dbReference type="NCBI Taxonomy" id="1427754"/>
    <lineage>
        <taxon>Bacteria</taxon>
        <taxon>Bacillati</taxon>
        <taxon>Actinomycetota</taxon>
        <taxon>Actinomycetes</taxon>
        <taxon>Streptosporangiales</taxon>
        <taxon>Streptosporangiaceae</taxon>
        <taxon>Microbispora</taxon>
    </lineage>
</organism>
<dbReference type="PANTHER" id="PTHR43569:SF2">
    <property type="entry name" value="AMIDOHYDROLASE-RELATED DOMAIN-CONTAINING PROTEIN"/>
    <property type="match status" value="1"/>
</dbReference>
<dbReference type="SUPFAM" id="SSF51556">
    <property type="entry name" value="Metallo-dependent hydrolases"/>
    <property type="match status" value="1"/>
</dbReference>
<dbReference type="InterPro" id="IPR006680">
    <property type="entry name" value="Amidohydro-rel"/>
</dbReference>
<sequence>MTASEIAPETAPEPAAAAVPATAAGTSAARIDAHHHLWDLSRRPQTWLEPPRMAPIHRDFTVADYAAAADGAGVGRSVLVQVLPDADETREFLALAVASRTVAGVVGWADLTRPDLAAELADLAASPGGGLLRGIRHLVQGEADPRWLARDDVRAGLREVAAAGLVYDLLVVPHQLPAAIETVRALPELSFVLDHLAKPPVATGEIEPWAGLVRELAAEPNVTAKLSGLITEAVWDDWDAAALRPYVDVALDAFGPGRLMFGSDWPVCLLAGSLSRWSETVSALLADAGLPDAEREAVFRGTATRVYGLKD</sequence>
<dbReference type="InterPro" id="IPR052350">
    <property type="entry name" value="Metallo-dep_Lactonases"/>
</dbReference>
<dbReference type="EMBL" id="BOOB01000015">
    <property type="protein sequence ID" value="GIH32143.1"/>
    <property type="molecule type" value="Genomic_DNA"/>
</dbReference>
<gene>
    <name evidence="4" type="ORF">Mam01_23070</name>
</gene>
<keyword evidence="5" id="KW-1185">Reference proteome</keyword>
<dbReference type="RefSeq" id="WP_239101227.1">
    <property type="nucleotide sequence ID" value="NZ_BAABEJ010000009.1"/>
</dbReference>
<proteinExistence type="inferred from homology"/>
<evidence type="ECO:0000259" key="3">
    <source>
        <dbReference type="Pfam" id="PF04909"/>
    </source>
</evidence>
<dbReference type="Proteomes" id="UP000651728">
    <property type="component" value="Unassembled WGS sequence"/>
</dbReference>
<evidence type="ECO:0000313" key="5">
    <source>
        <dbReference type="Proteomes" id="UP000651728"/>
    </source>
</evidence>
<dbReference type="InterPro" id="IPR032466">
    <property type="entry name" value="Metal_Hydrolase"/>
</dbReference>
<protein>
    <submittedName>
        <fullName evidence="4">Amidohydrolase</fullName>
    </submittedName>
</protein>
<comment type="caution">
    <text evidence="4">The sequence shown here is derived from an EMBL/GenBank/DDBJ whole genome shotgun (WGS) entry which is preliminary data.</text>
</comment>
<dbReference type="PANTHER" id="PTHR43569">
    <property type="entry name" value="AMIDOHYDROLASE"/>
    <property type="match status" value="1"/>
</dbReference>
<evidence type="ECO:0000256" key="2">
    <source>
        <dbReference type="SAM" id="MobiDB-lite"/>
    </source>
</evidence>
<accession>A0ABQ4FBG2</accession>
<feature type="region of interest" description="Disordered" evidence="2">
    <location>
        <begin position="1"/>
        <end position="23"/>
    </location>
</feature>
<reference evidence="4 5" key="1">
    <citation type="submission" date="2021-01" db="EMBL/GenBank/DDBJ databases">
        <title>Whole genome shotgun sequence of Microbispora amethystogenes NBRC 101907.</title>
        <authorList>
            <person name="Komaki H."/>
            <person name="Tamura T."/>
        </authorList>
    </citation>
    <scope>NUCLEOTIDE SEQUENCE [LARGE SCALE GENOMIC DNA]</scope>
    <source>
        <strain evidence="4 5">NBRC 101907</strain>
    </source>
</reference>
<evidence type="ECO:0000313" key="4">
    <source>
        <dbReference type="EMBL" id="GIH32143.1"/>
    </source>
</evidence>
<dbReference type="Pfam" id="PF04909">
    <property type="entry name" value="Amidohydro_2"/>
    <property type="match status" value="1"/>
</dbReference>
<evidence type="ECO:0000256" key="1">
    <source>
        <dbReference type="ARBA" id="ARBA00038310"/>
    </source>
</evidence>